<evidence type="ECO:0000313" key="11">
    <source>
        <dbReference type="Proteomes" id="UP000547458"/>
    </source>
</evidence>
<dbReference type="EC" id="3.4.17.13" evidence="10"/>
<evidence type="ECO:0000313" key="10">
    <source>
        <dbReference type="EMBL" id="NJC21556.1"/>
    </source>
</evidence>
<feature type="domain" description="LD-carboxypeptidase C-terminal" evidence="9">
    <location>
        <begin position="184"/>
        <end position="295"/>
    </location>
</feature>
<reference evidence="10 11" key="1">
    <citation type="submission" date="2020-03" db="EMBL/GenBank/DDBJ databases">
        <title>Sequencing the genomes of 1000 actinobacteria strains.</title>
        <authorList>
            <person name="Klenk H.-P."/>
        </authorList>
    </citation>
    <scope>NUCLEOTIDE SEQUENCE [LARGE SCALE GENOMIC DNA]</scope>
    <source>
        <strain evidence="10 11">DSM 16403</strain>
    </source>
</reference>
<feature type="region of interest" description="Disordered" evidence="7">
    <location>
        <begin position="1"/>
        <end position="22"/>
    </location>
</feature>
<evidence type="ECO:0000256" key="2">
    <source>
        <dbReference type="ARBA" id="ARBA00022645"/>
    </source>
</evidence>
<comment type="caution">
    <text evidence="10">The sequence shown here is derived from an EMBL/GenBank/DDBJ whole genome shotgun (WGS) entry which is preliminary data.</text>
</comment>
<evidence type="ECO:0000256" key="4">
    <source>
        <dbReference type="ARBA" id="ARBA00022801"/>
    </source>
</evidence>
<evidence type="ECO:0000256" key="3">
    <source>
        <dbReference type="ARBA" id="ARBA00022670"/>
    </source>
</evidence>
<dbReference type="GO" id="GO:0106415">
    <property type="term" value="F:muramoyltetrapeptide carboxypeptidase activity"/>
    <property type="evidence" value="ECO:0007669"/>
    <property type="project" value="UniProtKB-EC"/>
</dbReference>
<dbReference type="SUPFAM" id="SSF52317">
    <property type="entry name" value="Class I glutamine amidotransferase-like"/>
    <property type="match status" value="1"/>
</dbReference>
<keyword evidence="2 10" id="KW-0121">Carboxypeptidase</keyword>
<dbReference type="PIRSF" id="PIRSF028757">
    <property type="entry name" value="LD-carboxypeptidase"/>
    <property type="match status" value="1"/>
</dbReference>
<dbReference type="PANTHER" id="PTHR30237">
    <property type="entry name" value="MURAMOYLTETRAPEPTIDE CARBOXYPEPTIDASE"/>
    <property type="match status" value="1"/>
</dbReference>
<evidence type="ECO:0000256" key="1">
    <source>
        <dbReference type="ARBA" id="ARBA00010233"/>
    </source>
</evidence>
<evidence type="ECO:0000256" key="7">
    <source>
        <dbReference type="SAM" id="MobiDB-lite"/>
    </source>
</evidence>
<dbReference type="PANTHER" id="PTHR30237:SF2">
    <property type="entry name" value="MUREIN TETRAPEPTIDE CARBOXYPEPTIDASE"/>
    <property type="match status" value="1"/>
</dbReference>
<keyword evidence="4 10" id="KW-0378">Hydrolase</keyword>
<keyword evidence="3" id="KW-0645">Protease</keyword>
<evidence type="ECO:0000259" key="9">
    <source>
        <dbReference type="Pfam" id="PF17676"/>
    </source>
</evidence>
<keyword evidence="5" id="KW-0720">Serine protease</keyword>
<feature type="domain" description="LD-carboxypeptidase N-terminal" evidence="8">
    <location>
        <begin position="19"/>
        <end position="137"/>
    </location>
</feature>
<dbReference type="CDD" id="cd07025">
    <property type="entry name" value="Peptidase_S66"/>
    <property type="match status" value="1"/>
</dbReference>
<feature type="active site" description="Charge relay system" evidence="6">
    <location>
        <position position="215"/>
    </location>
</feature>
<comment type="similarity">
    <text evidence="1">Belongs to the peptidase S66 family.</text>
</comment>
<dbReference type="Gene3D" id="3.40.50.10740">
    <property type="entry name" value="Class I glutamine amidotransferase-like"/>
    <property type="match status" value="1"/>
</dbReference>
<dbReference type="AlphaFoldDB" id="A0A846RR36"/>
<dbReference type="InterPro" id="IPR029062">
    <property type="entry name" value="Class_I_gatase-like"/>
</dbReference>
<feature type="active site" description="Nucleophile" evidence="6">
    <location>
        <position position="119"/>
    </location>
</feature>
<dbReference type="RefSeq" id="WP_167991401.1">
    <property type="nucleotide sequence ID" value="NZ_JAATJL010000001.1"/>
</dbReference>
<dbReference type="InterPro" id="IPR027461">
    <property type="entry name" value="Carboxypeptidase_A_C_sf"/>
</dbReference>
<organism evidence="10 11">
    <name type="scientific">Arthrobacter pigmenti</name>
    <dbReference type="NCBI Taxonomy" id="271432"/>
    <lineage>
        <taxon>Bacteria</taxon>
        <taxon>Bacillati</taxon>
        <taxon>Actinomycetota</taxon>
        <taxon>Actinomycetes</taxon>
        <taxon>Micrococcales</taxon>
        <taxon>Micrococcaceae</taxon>
        <taxon>Arthrobacter</taxon>
    </lineage>
</organism>
<protein>
    <submittedName>
        <fullName evidence="10">Muramoyltetrapeptide carboxypeptidase</fullName>
        <ecNumber evidence="10">3.4.17.13</ecNumber>
    </submittedName>
</protein>
<dbReference type="InterPro" id="IPR027478">
    <property type="entry name" value="LdcA_N"/>
</dbReference>
<gene>
    <name evidence="10" type="ORF">BJ994_000632</name>
</gene>
<accession>A0A846RR36</accession>
<evidence type="ECO:0000259" key="8">
    <source>
        <dbReference type="Pfam" id="PF02016"/>
    </source>
</evidence>
<dbReference type="InterPro" id="IPR040449">
    <property type="entry name" value="Peptidase_S66_N"/>
</dbReference>
<evidence type="ECO:0000256" key="5">
    <source>
        <dbReference type="ARBA" id="ARBA00022825"/>
    </source>
</evidence>
<dbReference type="Pfam" id="PF02016">
    <property type="entry name" value="Peptidase_S66"/>
    <property type="match status" value="1"/>
</dbReference>
<dbReference type="SUPFAM" id="SSF141986">
    <property type="entry name" value="LD-carboxypeptidase A C-terminal domain-like"/>
    <property type="match status" value="1"/>
</dbReference>
<dbReference type="EMBL" id="JAATJL010000001">
    <property type="protein sequence ID" value="NJC21556.1"/>
    <property type="molecule type" value="Genomic_DNA"/>
</dbReference>
<dbReference type="GO" id="GO:0008236">
    <property type="term" value="F:serine-type peptidase activity"/>
    <property type="evidence" value="ECO:0007669"/>
    <property type="project" value="UniProtKB-KW"/>
</dbReference>
<dbReference type="InterPro" id="IPR040921">
    <property type="entry name" value="Peptidase_S66C"/>
</dbReference>
<dbReference type="Gene3D" id="3.50.30.60">
    <property type="entry name" value="LD-carboxypeptidase A C-terminal domain-like"/>
    <property type="match status" value="1"/>
</dbReference>
<dbReference type="Pfam" id="PF17676">
    <property type="entry name" value="Peptidase_S66C"/>
    <property type="match status" value="1"/>
</dbReference>
<dbReference type="InterPro" id="IPR003507">
    <property type="entry name" value="S66_fam"/>
</dbReference>
<dbReference type="Proteomes" id="UP000547458">
    <property type="component" value="Unassembled WGS sequence"/>
</dbReference>
<evidence type="ECO:0000256" key="6">
    <source>
        <dbReference type="PIRSR" id="PIRSR028757-1"/>
    </source>
</evidence>
<feature type="active site" description="Charge relay system" evidence="6">
    <location>
        <position position="280"/>
    </location>
</feature>
<name>A0A846RR36_9MICC</name>
<sequence>MRETGAHPELGPLKAGDRVGLVAPSGPAPADRLDRAVSLLSGWGLEPVLGDHVRDVNPRAPYLAGEDRHRAEDLQNMWCDDHIDAVFCIRGGYGSVRILDLLDAGKLRAARQKPLIGSSDATALHEYWADNLQLATWFTPMVATDALLEDPAAQTKLKEALFTPYAGRSYTASAAESLVEGKATGILTGGNLSLLAMTLGAKPVPDNTGRIALLEDITEDIYRLDALLHTLLRAGWFEGLTGIALGSWLKCGELHEVKALVTELLVPLGIPLVWELGFGHGPGAHSIPLGVHATLTADGNPHLVLT</sequence>
<proteinExistence type="inferred from homology"/>
<keyword evidence="11" id="KW-1185">Reference proteome</keyword>
<dbReference type="GO" id="GO:0006508">
    <property type="term" value="P:proteolysis"/>
    <property type="evidence" value="ECO:0007669"/>
    <property type="project" value="UniProtKB-KW"/>
</dbReference>